<dbReference type="Proteomes" id="UP000637002">
    <property type="component" value="Unassembled WGS sequence"/>
</dbReference>
<organism evidence="1 2">
    <name type="scientific">Chelatococcus reniformis</name>
    <dbReference type="NCBI Taxonomy" id="1494448"/>
    <lineage>
        <taxon>Bacteria</taxon>
        <taxon>Pseudomonadati</taxon>
        <taxon>Pseudomonadota</taxon>
        <taxon>Alphaproteobacteria</taxon>
        <taxon>Hyphomicrobiales</taxon>
        <taxon>Chelatococcaceae</taxon>
        <taxon>Chelatococcus</taxon>
    </lineage>
</organism>
<name>A0A916U0W2_9HYPH</name>
<comment type="caution">
    <text evidence="1">The sequence shown here is derived from an EMBL/GenBank/DDBJ whole genome shotgun (WGS) entry which is preliminary data.</text>
</comment>
<evidence type="ECO:0000313" key="1">
    <source>
        <dbReference type="EMBL" id="GGC52055.1"/>
    </source>
</evidence>
<proteinExistence type="predicted"/>
<keyword evidence="2" id="KW-1185">Reference proteome</keyword>
<gene>
    <name evidence="1" type="ORF">GCM10010994_08990</name>
</gene>
<dbReference type="AlphaFoldDB" id="A0A916U0W2"/>
<protein>
    <submittedName>
        <fullName evidence="1">Uncharacterized protein</fullName>
    </submittedName>
</protein>
<reference evidence="1" key="2">
    <citation type="submission" date="2020-09" db="EMBL/GenBank/DDBJ databases">
        <authorList>
            <person name="Sun Q."/>
            <person name="Zhou Y."/>
        </authorList>
    </citation>
    <scope>NUCLEOTIDE SEQUENCE</scope>
    <source>
        <strain evidence="1">CGMCC 1.12919</strain>
    </source>
</reference>
<evidence type="ECO:0000313" key="2">
    <source>
        <dbReference type="Proteomes" id="UP000637002"/>
    </source>
</evidence>
<dbReference type="EMBL" id="BMGG01000001">
    <property type="protein sequence ID" value="GGC52055.1"/>
    <property type="molecule type" value="Genomic_DNA"/>
</dbReference>
<sequence length="70" mass="7689">MSFQSYLGFDDGLTEVSGGAIDMTNLPVPVGAATRRRGGRWLCAPRALRDRVNHPIAKKRSSFKRLCAPD</sequence>
<accession>A0A916U0W2</accession>
<reference evidence="1" key="1">
    <citation type="journal article" date="2014" name="Int. J. Syst. Evol. Microbiol.">
        <title>Complete genome sequence of Corynebacterium casei LMG S-19264T (=DSM 44701T), isolated from a smear-ripened cheese.</title>
        <authorList>
            <consortium name="US DOE Joint Genome Institute (JGI-PGF)"/>
            <person name="Walter F."/>
            <person name="Albersmeier A."/>
            <person name="Kalinowski J."/>
            <person name="Ruckert C."/>
        </authorList>
    </citation>
    <scope>NUCLEOTIDE SEQUENCE</scope>
    <source>
        <strain evidence="1">CGMCC 1.12919</strain>
    </source>
</reference>